<name>A0AC60A0J5_RANTA</name>
<proteinExistence type="predicted"/>
<reference evidence="1" key="1">
    <citation type="submission" date="2023-05" db="EMBL/GenBank/DDBJ databases">
        <authorList>
            <consortium name="ELIXIR-Norway"/>
        </authorList>
    </citation>
    <scope>NUCLEOTIDE SEQUENCE</scope>
</reference>
<evidence type="ECO:0000313" key="1">
    <source>
        <dbReference type="EMBL" id="CAN0538933.1"/>
    </source>
</evidence>
<organism evidence="1 2">
    <name type="scientific">Rangifer tarandus platyrhynchus</name>
    <name type="common">Svalbard reindeer</name>
    <dbReference type="NCBI Taxonomy" id="3082113"/>
    <lineage>
        <taxon>Eukaryota</taxon>
        <taxon>Metazoa</taxon>
        <taxon>Chordata</taxon>
        <taxon>Craniata</taxon>
        <taxon>Vertebrata</taxon>
        <taxon>Euteleostomi</taxon>
        <taxon>Mammalia</taxon>
        <taxon>Eutheria</taxon>
        <taxon>Laurasiatheria</taxon>
        <taxon>Artiodactyla</taxon>
        <taxon>Ruminantia</taxon>
        <taxon>Pecora</taxon>
        <taxon>Cervidae</taxon>
        <taxon>Odocoileinae</taxon>
        <taxon>Rangifer</taxon>
    </lineage>
</organism>
<reference evidence="1" key="2">
    <citation type="submission" date="2025-03" db="EMBL/GenBank/DDBJ databases">
        <authorList>
            <consortium name="ELIXIR-Norway"/>
            <consortium name="Elixir Norway"/>
        </authorList>
    </citation>
    <scope>NUCLEOTIDE SEQUENCE</scope>
</reference>
<sequence length="407" mass="44881">MQRLLPLATADGEAREALLQELRADSEPRLMSQINSRAEHLLLGSNSRGQGLLCHPDCGRIGYKLRQVLPSSEDVLALRDHSKSRGGGPCRGGTQGRHTSSGQEARGSALREDNRPADLHGWGRPRDPQVLAWERQPCGAGASSLQAPSGRVLLASEYQARTSKLHLSPGRNPPVPPRTGVALTPALEAGPGGKRLLGEVGRRPNYKKPRTPTLHLAAPLHFSRLDVVVTGKKRVRKTSFPPSCPFPQTCSEAEEPLLEEMVMVLSPLFLVFMLGLGLTPLALDQDDYRYRHFLTQHYDAKPKGRDDKYCNNIMQNRGLTRPCKDTNTFIHGNKNDIKAICEDRNGEPYGGNLKISRSAFQVTTCKHRGGSSRPPCKYRATKSSRVIVIGCENGWPVHFDESFIPSR</sequence>
<accession>A0AC60A0J5</accession>
<gene>
    <name evidence="1" type="ORF">MRATA1EN22A_LOCUS25100</name>
</gene>
<protein>
    <submittedName>
        <fullName evidence="1">Uncharacterized protein</fullName>
    </submittedName>
</protein>
<dbReference type="EMBL" id="OX596090">
    <property type="protein sequence ID" value="CAN0538933.1"/>
    <property type="molecule type" value="Genomic_DNA"/>
</dbReference>
<evidence type="ECO:0000313" key="2">
    <source>
        <dbReference type="Proteomes" id="UP001162501"/>
    </source>
</evidence>
<dbReference type="Proteomes" id="UP001162501">
    <property type="component" value="Chromosome 6"/>
</dbReference>